<dbReference type="GO" id="GO:0016787">
    <property type="term" value="F:hydrolase activity"/>
    <property type="evidence" value="ECO:0007669"/>
    <property type="project" value="InterPro"/>
</dbReference>
<dbReference type="InterPro" id="IPR029058">
    <property type="entry name" value="AB_hydrolase_fold"/>
</dbReference>
<evidence type="ECO:0000313" key="2">
    <source>
        <dbReference type="EMBL" id="KAJ8502267.1"/>
    </source>
</evidence>
<gene>
    <name evidence="2" type="ORF">ONZ51_g16</name>
</gene>
<dbReference type="Proteomes" id="UP001215151">
    <property type="component" value="Unassembled WGS sequence"/>
</dbReference>
<comment type="caution">
    <text evidence="2">The sequence shown here is derived from an EMBL/GenBank/DDBJ whole genome shotgun (WGS) entry which is preliminary data.</text>
</comment>
<sequence>MSRNFQVTQACAAYTLNAQSTRDGSIKSPPETSLRLDFTVSGHAPALRASLKAGVGRMSVSANLAAAIALRARDDTFLVPGLGKEIVGQLLQTPQVVHPAVNVCAGATLDGGADRRALSDCNCVFAGKSEHTAFPIILLKFDPCPYVDGLHDPPNDERISPLSAASHAGLPRAFIQVFGMDPLRDEGLLYACLLRDAGVLNM</sequence>
<dbReference type="InterPro" id="IPR013094">
    <property type="entry name" value="AB_hydrolase_3"/>
</dbReference>
<evidence type="ECO:0000313" key="3">
    <source>
        <dbReference type="Proteomes" id="UP001215151"/>
    </source>
</evidence>
<accession>A0AAD7U5D0</accession>
<evidence type="ECO:0000259" key="1">
    <source>
        <dbReference type="Pfam" id="PF07859"/>
    </source>
</evidence>
<dbReference type="Gene3D" id="3.40.50.1820">
    <property type="entry name" value="alpha/beta hydrolase"/>
    <property type="match status" value="1"/>
</dbReference>
<dbReference type="SUPFAM" id="SSF53474">
    <property type="entry name" value="alpha/beta-Hydrolases"/>
    <property type="match status" value="1"/>
</dbReference>
<dbReference type="AlphaFoldDB" id="A0AAD7U5D0"/>
<protein>
    <recommendedName>
        <fullName evidence="1">Alpha/beta hydrolase fold-3 domain-containing protein</fullName>
    </recommendedName>
</protein>
<proteinExistence type="predicted"/>
<dbReference type="Pfam" id="PF07859">
    <property type="entry name" value="Abhydrolase_3"/>
    <property type="match status" value="1"/>
</dbReference>
<name>A0AAD7U5D0_9APHY</name>
<feature type="domain" description="Alpha/beta hydrolase fold-3" evidence="1">
    <location>
        <begin position="59"/>
        <end position="199"/>
    </location>
</feature>
<keyword evidence="3" id="KW-1185">Reference proteome</keyword>
<organism evidence="2 3">
    <name type="scientific">Trametes cubensis</name>
    <dbReference type="NCBI Taxonomy" id="1111947"/>
    <lineage>
        <taxon>Eukaryota</taxon>
        <taxon>Fungi</taxon>
        <taxon>Dikarya</taxon>
        <taxon>Basidiomycota</taxon>
        <taxon>Agaricomycotina</taxon>
        <taxon>Agaricomycetes</taxon>
        <taxon>Polyporales</taxon>
        <taxon>Polyporaceae</taxon>
        <taxon>Trametes</taxon>
    </lineage>
</organism>
<dbReference type="EMBL" id="JAPEVG010000001">
    <property type="protein sequence ID" value="KAJ8502267.1"/>
    <property type="molecule type" value="Genomic_DNA"/>
</dbReference>
<reference evidence="2" key="1">
    <citation type="submission" date="2022-11" db="EMBL/GenBank/DDBJ databases">
        <title>Genome Sequence of Cubamyces cubensis.</title>
        <authorList>
            <person name="Buettner E."/>
        </authorList>
    </citation>
    <scope>NUCLEOTIDE SEQUENCE</scope>
    <source>
        <strain evidence="2">MPL-01</strain>
    </source>
</reference>